<sequence length="177" mass="19823">MHVKAKTMAFGGLLLALTVVCMALGSIIETSTLFLLAAASFFVGIVIREFGLRVGAAFYIAAVFLGFITAPNKFYVLTFAAMGFYIWAVEAVFRWLEKRPGTGNRKTAFWVLKYVIFNIMYIPIVFIFRDMLFSRSISGAVMIGVLLGGQIGLFIYDQAYEYVQAHIWGKIRGRVML</sequence>
<organism evidence="2 3">
    <name type="scientific">Candidatus Mediterraneibacter stercoravium</name>
    <dbReference type="NCBI Taxonomy" id="2838685"/>
    <lineage>
        <taxon>Bacteria</taxon>
        <taxon>Bacillati</taxon>
        <taxon>Bacillota</taxon>
        <taxon>Clostridia</taxon>
        <taxon>Lachnospirales</taxon>
        <taxon>Lachnospiraceae</taxon>
        <taxon>Mediterraneibacter</taxon>
    </lineage>
</organism>
<dbReference type="AlphaFoldDB" id="A0A9D2GAN9"/>
<evidence type="ECO:0000256" key="1">
    <source>
        <dbReference type="SAM" id="Phobius"/>
    </source>
</evidence>
<feature type="transmembrane region" description="Helical" evidence="1">
    <location>
        <begin position="108"/>
        <end position="128"/>
    </location>
</feature>
<gene>
    <name evidence="2" type="ORF">H9723_08690</name>
</gene>
<protein>
    <submittedName>
        <fullName evidence="2">Uncharacterized protein</fullName>
    </submittedName>
</protein>
<evidence type="ECO:0000313" key="2">
    <source>
        <dbReference type="EMBL" id="HIZ75297.1"/>
    </source>
</evidence>
<feature type="transmembrane region" description="Helical" evidence="1">
    <location>
        <begin position="137"/>
        <end position="156"/>
    </location>
</feature>
<feature type="transmembrane region" description="Helical" evidence="1">
    <location>
        <begin position="74"/>
        <end position="96"/>
    </location>
</feature>
<reference evidence="2" key="1">
    <citation type="journal article" date="2021" name="PeerJ">
        <title>Extensive microbial diversity within the chicken gut microbiome revealed by metagenomics and culture.</title>
        <authorList>
            <person name="Gilroy R."/>
            <person name="Ravi A."/>
            <person name="Getino M."/>
            <person name="Pursley I."/>
            <person name="Horton D.L."/>
            <person name="Alikhan N.F."/>
            <person name="Baker D."/>
            <person name="Gharbi K."/>
            <person name="Hall N."/>
            <person name="Watson M."/>
            <person name="Adriaenssens E.M."/>
            <person name="Foster-Nyarko E."/>
            <person name="Jarju S."/>
            <person name="Secka A."/>
            <person name="Antonio M."/>
            <person name="Oren A."/>
            <person name="Chaudhuri R.R."/>
            <person name="La Ragione R."/>
            <person name="Hildebrand F."/>
            <person name="Pallen M.J."/>
        </authorList>
    </citation>
    <scope>NUCLEOTIDE SEQUENCE</scope>
    <source>
        <strain evidence="2">CHK196-3914</strain>
    </source>
</reference>
<keyword evidence="1" id="KW-0472">Membrane</keyword>
<keyword evidence="1" id="KW-1133">Transmembrane helix</keyword>
<evidence type="ECO:0000313" key="3">
    <source>
        <dbReference type="Proteomes" id="UP000824116"/>
    </source>
</evidence>
<feature type="transmembrane region" description="Helical" evidence="1">
    <location>
        <begin position="35"/>
        <end position="67"/>
    </location>
</feature>
<comment type="caution">
    <text evidence="2">The sequence shown here is derived from an EMBL/GenBank/DDBJ whole genome shotgun (WGS) entry which is preliminary data.</text>
</comment>
<keyword evidence="1" id="KW-0812">Transmembrane</keyword>
<dbReference type="EMBL" id="DXAY01000202">
    <property type="protein sequence ID" value="HIZ75297.1"/>
    <property type="molecule type" value="Genomic_DNA"/>
</dbReference>
<proteinExistence type="predicted"/>
<name>A0A9D2GAN9_9FIRM</name>
<reference evidence="2" key="2">
    <citation type="submission" date="2021-04" db="EMBL/GenBank/DDBJ databases">
        <authorList>
            <person name="Gilroy R."/>
        </authorList>
    </citation>
    <scope>NUCLEOTIDE SEQUENCE</scope>
    <source>
        <strain evidence="2">CHK196-3914</strain>
    </source>
</reference>
<dbReference type="Proteomes" id="UP000824116">
    <property type="component" value="Unassembled WGS sequence"/>
</dbReference>
<accession>A0A9D2GAN9</accession>